<name>A0A1G7HBZ1_CHIFI</name>
<feature type="domain" description="TonB-dependent receptor plug" evidence="5">
    <location>
        <begin position="265"/>
        <end position="370"/>
    </location>
</feature>
<dbReference type="Proteomes" id="UP000199045">
    <property type="component" value="Unassembled WGS sequence"/>
</dbReference>
<comment type="similarity">
    <text evidence="1 2">Belongs to the TonB-dependent receptor family.</text>
</comment>
<evidence type="ECO:0000259" key="4">
    <source>
        <dbReference type="Pfam" id="PF00593"/>
    </source>
</evidence>
<dbReference type="PROSITE" id="PS52016">
    <property type="entry name" value="TONB_DEPENDENT_REC_3"/>
    <property type="match status" value="1"/>
</dbReference>
<keyword evidence="1 3" id="KW-0812">Transmembrane</keyword>
<feature type="domain" description="TonB-dependent receptor-like beta-barrel" evidence="4">
    <location>
        <begin position="506"/>
        <end position="935"/>
    </location>
</feature>
<feature type="transmembrane region" description="Helical" evidence="3">
    <location>
        <begin position="46"/>
        <end position="66"/>
    </location>
</feature>
<accession>A0A1G7HBZ1</accession>
<dbReference type="SUPFAM" id="SSF49464">
    <property type="entry name" value="Carboxypeptidase regulatory domain-like"/>
    <property type="match status" value="1"/>
</dbReference>
<dbReference type="InterPro" id="IPR008969">
    <property type="entry name" value="CarboxyPept-like_regulatory"/>
</dbReference>
<gene>
    <name evidence="6" type="ORF">SAMN04488121_101398</name>
</gene>
<dbReference type="InterPro" id="IPR012910">
    <property type="entry name" value="Plug_dom"/>
</dbReference>
<evidence type="ECO:0000313" key="7">
    <source>
        <dbReference type="Proteomes" id="UP000199045"/>
    </source>
</evidence>
<keyword evidence="1" id="KW-1134">Transmembrane beta strand</keyword>
<evidence type="ECO:0000313" key="6">
    <source>
        <dbReference type="EMBL" id="SDE97823.1"/>
    </source>
</evidence>
<evidence type="ECO:0000256" key="1">
    <source>
        <dbReference type="PROSITE-ProRule" id="PRU01360"/>
    </source>
</evidence>
<organism evidence="6 7">
    <name type="scientific">Chitinophaga filiformis</name>
    <name type="common">Myxococcus filiformis</name>
    <name type="synonym">Flexibacter filiformis</name>
    <dbReference type="NCBI Taxonomy" id="104663"/>
    <lineage>
        <taxon>Bacteria</taxon>
        <taxon>Pseudomonadati</taxon>
        <taxon>Bacteroidota</taxon>
        <taxon>Chitinophagia</taxon>
        <taxon>Chitinophagales</taxon>
        <taxon>Chitinophagaceae</taxon>
        <taxon>Chitinophaga</taxon>
    </lineage>
</organism>
<reference evidence="6 7" key="1">
    <citation type="submission" date="2016-10" db="EMBL/GenBank/DDBJ databases">
        <authorList>
            <person name="de Groot N.N."/>
        </authorList>
    </citation>
    <scope>NUCLEOTIDE SEQUENCE [LARGE SCALE GENOMIC DNA]</scope>
    <source>
        <strain evidence="6 7">DSM 527</strain>
    </source>
</reference>
<dbReference type="NCBIfam" id="TIGR04057">
    <property type="entry name" value="SusC_RagA_signa"/>
    <property type="match status" value="1"/>
</dbReference>
<evidence type="ECO:0000259" key="5">
    <source>
        <dbReference type="Pfam" id="PF07715"/>
    </source>
</evidence>
<dbReference type="SUPFAM" id="SSF56935">
    <property type="entry name" value="Porins"/>
    <property type="match status" value="1"/>
</dbReference>
<dbReference type="Pfam" id="PF07715">
    <property type="entry name" value="Plug"/>
    <property type="match status" value="1"/>
</dbReference>
<keyword evidence="1" id="KW-0813">Transport</keyword>
<keyword evidence="1 2" id="KW-0472">Membrane</keyword>
<dbReference type="NCBIfam" id="TIGR04056">
    <property type="entry name" value="OMP_RagA_SusC"/>
    <property type="match status" value="1"/>
</dbReference>
<keyword evidence="2" id="KW-0798">TonB box</keyword>
<comment type="subcellular location">
    <subcellularLocation>
        <location evidence="1">Cell outer membrane</location>
        <topology evidence="1">Multi-pass membrane protein</topology>
    </subcellularLocation>
</comment>
<dbReference type="InterPro" id="IPR023997">
    <property type="entry name" value="TonB-dep_OMP_SusC/RagA_CS"/>
</dbReference>
<dbReference type="InterPro" id="IPR000531">
    <property type="entry name" value="Beta-barrel_TonB"/>
</dbReference>
<sequence length="1138" mass="127487">MQRRRYGFVFYYIIQNAIKDMKYYGILTGKPMGITHHYLPDLLFKLMRTVIMIMIVLCTTTLLLIARNTSGQDLNTVMLQLNIREGKLDKVLKRIETQAPFLFVVDGALAGNTSVPALENKERSLKEVLDALLLPHDLFYVQEGKYIIIKRMPMSAAMQAAAKGVPVPVGMDKVITGMVTDEKGQPLPGVSIVVKSSRAGTITNEKGAFSLEARSEADTLLISYIGYRTQEIAVRGRSQLNIQMALSDNSLADVVVIGYGSLRKGDLTSAVATVKSESFVKGNVLDAGQLLQGKVAGLSIGTPSGDPTSGSQILLRGNTTLLGANANPLVLIDGIPGDLKTVAPEDIESVDVLKDGSAAAIYGTRGTNGVIIITTRRASGTYNNSVEYSGYVSTQTIARKPDMLTAADYRKQIADGTRDASWDQGANTDWLKEISQTPLTHVHNLTMRGGNAKTNYLANANYRSLEGIMKKSDNRTFTGRIDINHSMLDDKLRINLGMLSANNRYTTTGDGFSFNGYTYRQALIRNPTSPLRDSLGNWYEQTGLFNYENPVSRLMESDGRNTSQNTRLNGSLTLLPVQGLKLSALFSYTHYNEDRGYSETKKHISNLRDSRNGYASVGSTQSMDRLMELTAQYTANVRRHKFTALAGYSYQEREYNSHWMQNWDFPTDRFTYNNIGIGQALKEGLAPEYSDKTETNLIGFFGRATYSYDDRYLLMASLRHEAASQLYGTKQPWGNFPAISAGWRISNEAFMKSQTLFDDLKLRVGYGVTGTQPTDLFLGVAILNYGSYVYVNGVWIQTLGPSQNPNADLRWEEKHETNAGLDFSMHSGRISGSVDYYIRRINGLLYDYQVPSPPNLYPTTRANVGKMENKGLEVLVNFIPVKTKNFEWTSSVNFSTNTNKLVSLSNNLYKTTNNYFTTGGTGEPIQTFTHIVNIGDHIGDFYGFKVVDISEDGKWIYEGRDGKPVPYDSYQHAFEDKRVLGNGLPKYYAGWNNTFRYKQFDLNITMRGAFDYQILNFQRMYYENTGLQQYNRLKSAYDKVFGKAVLSKDMPLEFNSYYVENGDFWKVDNITLGYNFRNLKLKYMHSARVYVSTLNTFTITGYKGIDPEVNRLGLAPGNDDRDKYPSVRTFTVGVNMNF</sequence>
<dbReference type="AlphaFoldDB" id="A0A1G7HBZ1"/>
<dbReference type="EMBL" id="FNBN01000001">
    <property type="protein sequence ID" value="SDE97823.1"/>
    <property type="molecule type" value="Genomic_DNA"/>
</dbReference>
<dbReference type="InterPro" id="IPR039426">
    <property type="entry name" value="TonB-dep_rcpt-like"/>
</dbReference>
<proteinExistence type="inferred from homology"/>
<dbReference type="STRING" id="104663.SAMN04488121_101398"/>
<dbReference type="Pfam" id="PF13715">
    <property type="entry name" value="CarbopepD_reg_2"/>
    <property type="match status" value="1"/>
</dbReference>
<dbReference type="Gene3D" id="2.170.130.10">
    <property type="entry name" value="TonB-dependent receptor, plug domain"/>
    <property type="match status" value="1"/>
</dbReference>
<dbReference type="InterPro" id="IPR037066">
    <property type="entry name" value="Plug_dom_sf"/>
</dbReference>
<keyword evidence="1" id="KW-0998">Cell outer membrane</keyword>
<evidence type="ECO:0000256" key="3">
    <source>
        <dbReference type="SAM" id="Phobius"/>
    </source>
</evidence>
<dbReference type="Pfam" id="PF00593">
    <property type="entry name" value="TonB_dep_Rec_b-barrel"/>
    <property type="match status" value="1"/>
</dbReference>
<dbReference type="GO" id="GO:0009279">
    <property type="term" value="C:cell outer membrane"/>
    <property type="evidence" value="ECO:0007669"/>
    <property type="project" value="UniProtKB-SubCell"/>
</dbReference>
<dbReference type="Gene3D" id="2.60.40.1120">
    <property type="entry name" value="Carboxypeptidase-like, regulatory domain"/>
    <property type="match status" value="1"/>
</dbReference>
<dbReference type="InterPro" id="IPR023996">
    <property type="entry name" value="TonB-dep_OMP_SusC/RagA"/>
</dbReference>
<evidence type="ECO:0000256" key="2">
    <source>
        <dbReference type="RuleBase" id="RU003357"/>
    </source>
</evidence>
<protein>
    <submittedName>
        <fullName evidence="6">TonB-linked outer membrane protein, SusC/RagA family</fullName>
    </submittedName>
</protein>
<keyword evidence="3" id="KW-1133">Transmembrane helix</keyword>